<dbReference type="InterPro" id="IPR054465">
    <property type="entry name" value="Integrase_p58-like_C"/>
</dbReference>
<dbReference type="Gene3D" id="3.30.420.10">
    <property type="entry name" value="Ribonuclease H-like superfamily/Ribonuclease H"/>
    <property type="match status" value="1"/>
</dbReference>
<dbReference type="Pfam" id="PF22938">
    <property type="entry name" value="Integrase_p58_C"/>
    <property type="match status" value="1"/>
</dbReference>
<dbReference type="GO" id="GO:0015074">
    <property type="term" value="P:DNA integration"/>
    <property type="evidence" value="ECO:0007669"/>
    <property type="project" value="InterPro"/>
</dbReference>
<evidence type="ECO:0000313" key="3">
    <source>
        <dbReference type="EMBL" id="CAG2207589.1"/>
    </source>
</evidence>
<evidence type="ECO:0000256" key="1">
    <source>
        <dbReference type="SAM" id="MobiDB-lite"/>
    </source>
</evidence>
<dbReference type="PANTHER" id="PTHR37984">
    <property type="entry name" value="PROTEIN CBG26694"/>
    <property type="match status" value="1"/>
</dbReference>
<dbReference type="OrthoDB" id="425619at2759"/>
<protein>
    <recommendedName>
        <fullName evidence="2">Integrase catalytic domain-containing protein</fullName>
    </recommendedName>
</protein>
<sequence length="292" mass="34875">MPAYIHSDQGRQYESNLFHEMCRVLNIKKTRTTPYHPQSDGMVEKFNGTLAKMLSAYVNDNHDDWDEYLPYVMMAYRSAEHETTGYTPNYLMFGREVSTPLDIMYEMPQAQKEVPTNKWAWKMKERMESAHSIVRRNTETAMRRQKRYHDLKLSWQKFEKNDEVYVYFPVRKSGRSPKFTSFWRGPFKIIDRCTEVTYRVNCAYRGKEQVIHVDRIRKKNMQRLRDEATESENGREREPVNDVCSTEGWGNMQNEEEIVPSDLGTKCLEESSHEPEKRRRCKPVWMKDYCVD</sequence>
<feature type="region of interest" description="Disordered" evidence="1">
    <location>
        <begin position="224"/>
        <end position="246"/>
    </location>
</feature>
<dbReference type="PANTHER" id="PTHR37984:SF5">
    <property type="entry name" value="PROTEIN NYNRIN-LIKE"/>
    <property type="match status" value="1"/>
</dbReference>
<comment type="caution">
    <text evidence="3">The sequence shown here is derived from an EMBL/GenBank/DDBJ whole genome shotgun (WGS) entry which is preliminary data.</text>
</comment>
<dbReference type="AlphaFoldDB" id="A0A8S3RGA7"/>
<dbReference type="InterPro" id="IPR050951">
    <property type="entry name" value="Retrovirus_Pol_polyprotein"/>
</dbReference>
<dbReference type="InterPro" id="IPR001584">
    <property type="entry name" value="Integrase_cat-core"/>
</dbReference>
<feature type="domain" description="Integrase catalytic" evidence="2">
    <location>
        <begin position="1"/>
        <end position="96"/>
    </location>
</feature>
<dbReference type="Proteomes" id="UP000683360">
    <property type="component" value="Unassembled WGS sequence"/>
</dbReference>
<dbReference type="InterPro" id="IPR012337">
    <property type="entry name" value="RNaseH-like_sf"/>
</dbReference>
<organism evidence="3 4">
    <name type="scientific">Mytilus edulis</name>
    <name type="common">Blue mussel</name>
    <dbReference type="NCBI Taxonomy" id="6550"/>
    <lineage>
        <taxon>Eukaryota</taxon>
        <taxon>Metazoa</taxon>
        <taxon>Spiralia</taxon>
        <taxon>Lophotrochozoa</taxon>
        <taxon>Mollusca</taxon>
        <taxon>Bivalvia</taxon>
        <taxon>Autobranchia</taxon>
        <taxon>Pteriomorphia</taxon>
        <taxon>Mytilida</taxon>
        <taxon>Mytiloidea</taxon>
        <taxon>Mytilidae</taxon>
        <taxon>Mytilinae</taxon>
        <taxon>Mytilus</taxon>
    </lineage>
</organism>
<dbReference type="SUPFAM" id="SSF53098">
    <property type="entry name" value="Ribonuclease H-like"/>
    <property type="match status" value="1"/>
</dbReference>
<name>A0A8S3RGA7_MYTED</name>
<dbReference type="GO" id="GO:0003676">
    <property type="term" value="F:nucleic acid binding"/>
    <property type="evidence" value="ECO:0007669"/>
    <property type="project" value="InterPro"/>
</dbReference>
<proteinExistence type="predicted"/>
<feature type="compositionally biased region" description="Basic and acidic residues" evidence="1">
    <location>
        <begin position="224"/>
        <end position="240"/>
    </location>
</feature>
<evidence type="ECO:0000259" key="2">
    <source>
        <dbReference type="PROSITE" id="PS50994"/>
    </source>
</evidence>
<gene>
    <name evidence="3" type="ORF">MEDL_21848</name>
</gene>
<reference evidence="3" key="1">
    <citation type="submission" date="2021-03" db="EMBL/GenBank/DDBJ databases">
        <authorList>
            <person name="Bekaert M."/>
        </authorList>
    </citation>
    <scope>NUCLEOTIDE SEQUENCE</scope>
</reference>
<keyword evidence="4" id="KW-1185">Reference proteome</keyword>
<accession>A0A8S3RGA7</accession>
<dbReference type="PROSITE" id="PS50994">
    <property type="entry name" value="INTEGRASE"/>
    <property type="match status" value="1"/>
</dbReference>
<dbReference type="InterPro" id="IPR036397">
    <property type="entry name" value="RNaseH_sf"/>
</dbReference>
<dbReference type="FunFam" id="3.30.420.10:FF:000032">
    <property type="entry name" value="Retrovirus-related Pol polyprotein from transposon 297-like Protein"/>
    <property type="match status" value="1"/>
</dbReference>
<evidence type="ECO:0000313" key="4">
    <source>
        <dbReference type="Proteomes" id="UP000683360"/>
    </source>
</evidence>
<dbReference type="EMBL" id="CAJPWZ010001078">
    <property type="protein sequence ID" value="CAG2207589.1"/>
    <property type="molecule type" value="Genomic_DNA"/>
</dbReference>